<accession>A0A0W0EUB9</accession>
<evidence type="ECO:0000313" key="2">
    <source>
        <dbReference type="EMBL" id="KTB27660.1"/>
    </source>
</evidence>
<gene>
    <name evidence="2" type="ORF">WG66_19772</name>
</gene>
<protein>
    <recommendedName>
        <fullName evidence="1">Retrotransposon gag domain-containing protein</fullName>
    </recommendedName>
</protein>
<evidence type="ECO:0000313" key="3">
    <source>
        <dbReference type="Proteomes" id="UP000054988"/>
    </source>
</evidence>
<dbReference type="AlphaFoldDB" id="A0A0W0EUB9"/>
<proteinExistence type="predicted"/>
<sequence>MANDTLYPSDKDKILFTLSYMKEGHAAQWIKAKTDEYKKSLKEKAAEASDMKPKDQIRLMTWKEFLEDFKKAFRLVDIGTNTRLKLKNLKQNKKHVDKYITEFHFLAIDSEYDNRALINHFMTGLHPALLKFCLSLPDQPDTIEG</sequence>
<feature type="domain" description="Retrotransposon gag" evidence="1">
    <location>
        <begin position="40"/>
        <end position="127"/>
    </location>
</feature>
<dbReference type="InterPro" id="IPR005162">
    <property type="entry name" value="Retrotrans_gag_dom"/>
</dbReference>
<dbReference type="Pfam" id="PF03732">
    <property type="entry name" value="Retrotrans_gag"/>
    <property type="match status" value="1"/>
</dbReference>
<name>A0A0W0EUB9_MONRR</name>
<dbReference type="Proteomes" id="UP000054988">
    <property type="component" value="Unassembled WGS sequence"/>
</dbReference>
<reference evidence="2 3" key="1">
    <citation type="submission" date="2015-12" db="EMBL/GenBank/DDBJ databases">
        <title>Draft genome sequence of Moniliophthora roreri, the causal agent of frosty pod rot of cacao.</title>
        <authorList>
            <person name="Aime M.C."/>
            <person name="Diaz-Valderrama J.R."/>
            <person name="Kijpornyongpan T."/>
            <person name="Phillips-Mora W."/>
        </authorList>
    </citation>
    <scope>NUCLEOTIDE SEQUENCE [LARGE SCALE GENOMIC DNA]</scope>
    <source>
        <strain evidence="2 3">MCA 2952</strain>
    </source>
</reference>
<dbReference type="EMBL" id="LATX01002527">
    <property type="protein sequence ID" value="KTB27660.1"/>
    <property type="molecule type" value="Genomic_DNA"/>
</dbReference>
<evidence type="ECO:0000259" key="1">
    <source>
        <dbReference type="Pfam" id="PF03732"/>
    </source>
</evidence>
<comment type="caution">
    <text evidence="2">The sequence shown here is derived from an EMBL/GenBank/DDBJ whole genome shotgun (WGS) entry which is preliminary data.</text>
</comment>
<organism evidence="2 3">
    <name type="scientific">Moniliophthora roreri</name>
    <name type="common">Frosty pod rot fungus</name>
    <name type="synonym">Monilia roreri</name>
    <dbReference type="NCBI Taxonomy" id="221103"/>
    <lineage>
        <taxon>Eukaryota</taxon>
        <taxon>Fungi</taxon>
        <taxon>Dikarya</taxon>
        <taxon>Basidiomycota</taxon>
        <taxon>Agaricomycotina</taxon>
        <taxon>Agaricomycetes</taxon>
        <taxon>Agaricomycetidae</taxon>
        <taxon>Agaricales</taxon>
        <taxon>Marasmiineae</taxon>
        <taxon>Marasmiaceae</taxon>
        <taxon>Moniliophthora</taxon>
    </lineage>
</organism>